<evidence type="ECO:0000313" key="5">
    <source>
        <dbReference type="EMBL" id="ATB31386.1"/>
    </source>
</evidence>
<dbReference type="OrthoDB" id="5508703at2"/>
<dbReference type="GO" id="GO:0015562">
    <property type="term" value="F:efflux transmembrane transporter activity"/>
    <property type="evidence" value="ECO:0007669"/>
    <property type="project" value="TreeGrafter"/>
</dbReference>
<dbReference type="KEGG" id="mbd:MEBOL_004848"/>
<dbReference type="AlphaFoldDB" id="A0A250IKD8"/>
<evidence type="ECO:0000256" key="3">
    <source>
        <dbReference type="SAM" id="SignalP"/>
    </source>
</evidence>
<accession>A0A250IKD8</accession>
<proteinExistence type="inferred from homology"/>
<organism evidence="5 6">
    <name type="scientific">Melittangium boletus DSM 14713</name>
    <dbReference type="NCBI Taxonomy" id="1294270"/>
    <lineage>
        <taxon>Bacteria</taxon>
        <taxon>Pseudomonadati</taxon>
        <taxon>Myxococcota</taxon>
        <taxon>Myxococcia</taxon>
        <taxon>Myxococcales</taxon>
        <taxon>Cystobacterineae</taxon>
        <taxon>Archangiaceae</taxon>
        <taxon>Melittangium</taxon>
    </lineage>
</organism>
<dbReference type="InterPro" id="IPR006143">
    <property type="entry name" value="RND_pump_MFP"/>
</dbReference>
<dbReference type="NCBIfam" id="TIGR01730">
    <property type="entry name" value="RND_mfp"/>
    <property type="match status" value="1"/>
</dbReference>
<feature type="chain" id="PRO_5013190969" description="CusB-like beta-barrel domain-containing protein" evidence="3">
    <location>
        <begin position="22"/>
        <end position="316"/>
    </location>
</feature>
<feature type="signal peptide" evidence="3">
    <location>
        <begin position="1"/>
        <end position="21"/>
    </location>
</feature>
<gene>
    <name evidence="5" type="ORF">MEBOL_004848</name>
</gene>
<evidence type="ECO:0000256" key="1">
    <source>
        <dbReference type="ARBA" id="ARBA00009477"/>
    </source>
</evidence>
<dbReference type="Gene3D" id="1.10.287.470">
    <property type="entry name" value="Helix hairpin bin"/>
    <property type="match status" value="1"/>
</dbReference>
<dbReference type="Pfam" id="PF25954">
    <property type="entry name" value="Beta-barrel_RND_2"/>
    <property type="match status" value="1"/>
</dbReference>
<dbReference type="EMBL" id="CP022163">
    <property type="protein sequence ID" value="ATB31386.1"/>
    <property type="molecule type" value="Genomic_DNA"/>
</dbReference>
<evidence type="ECO:0000256" key="2">
    <source>
        <dbReference type="SAM" id="MobiDB-lite"/>
    </source>
</evidence>
<evidence type="ECO:0000313" key="6">
    <source>
        <dbReference type="Proteomes" id="UP000217289"/>
    </source>
</evidence>
<dbReference type="RefSeq" id="WP_095979722.1">
    <property type="nucleotide sequence ID" value="NZ_CP022163.1"/>
</dbReference>
<evidence type="ECO:0000259" key="4">
    <source>
        <dbReference type="Pfam" id="PF25954"/>
    </source>
</evidence>
<sequence length="316" mass="33480">MPRALLACISLLTLFLGGALAVRFAMNDPADTAVSRGSPSEEGQAASRGAQTGTGADFLGVVIPSASVDIVPKTEGRLTSIEVEVGAHVKEGAPLLRLELQPLRKELAIAQAMLQTARAQEQLAQVALSEARDRTQRYAHPKLVSLQAVPEEEIAAAGFQEKSAAARLSAAQAQVQEQVARVEQIQQRIEDSVIKAPFEGVVADRYLDPGAQASPSRPVLRLLGAQGLRVRFAIPEEALHRVSSGAPVQVRLGREGGVLTGQVENISPEVDAASRMIIALARLDRPPGPEVPAGMVVRVRVDPPPERTALGPEETP</sequence>
<reference evidence="5 6" key="1">
    <citation type="submission" date="2017-06" db="EMBL/GenBank/DDBJ databases">
        <authorList>
            <person name="Kim H.J."/>
            <person name="Triplett B.A."/>
        </authorList>
    </citation>
    <scope>NUCLEOTIDE SEQUENCE [LARGE SCALE GENOMIC DNA]</scope>
    <source>
        <strain evidence="5 6">DSM 14713</strain>
    </source>
</reference>
<dbReference type="PANTHER" id="PTHR30469">
    <property type="entry name" value="MULTIDRUG RESISTANCE PROTEIN MDTA"/>
    <property type="match status" value="1"/>
</dbReference>
<dbReference type="SUPFAM" id="SSF111369">
    <property type="entry name" value="HlyD-like secretion proteins"/>
    <property type="match status" value="1"/>
</dbReference>
<dbReference type="PANTHER" id="PTHR30469:SF15">
    <property type="entry name" value="HLYD FAMILY OF SECRETION PROTEINS"/>
    <property type="match status" value="1"/>
</dbReference>
<dbReference type="GO" id="GO:1990281">
    <property type="term" value="C:efflux pump complex"/>
    <property type="evidence" value="ECO:0007669"/>
    <property type="project" value="TreeGrafter"/>
</dbReference>
<keyword evidence="3" id="KW-0732">Signal</keyword>
<comment type="similarity">
    <text evidence="1">Belongs to the membrane fusion protein (MFP) (TC 8.A.1) family.</text>
</comment>
<feature type="domain" description="CusB-like beta-barrel" evidence="4">
    <location>
        <begin position="230"/>
        <end position="302"/>
    </location>
</feature>
<keyword evidence="6" id="KW-1185">Reference proteome</keyword>
<name>A0A250IKD8_9BACT</name>
<protein>
    <recommendedName>
        <fullName evidence="4">CusB-like beta-barrel domain-containing protein</fullName>
    </recommendedName>
</protein>
<dbReference type="InterPro" id="IPR058792">
    <property type="entry name" value="Beta-barrel_RND_2"/>
</dbReference>
<feature type="region of interest" description="Disordered" evidence="2">
    <location>
        <begin position="31"/>
        <end position="52"/>
    </location>
</feature>
<dbReference type="Gene3D" id="2.40.30.170">
    <property type="match status" value="1"/>
</dbReference>
<dbReference type="Proteomes" id="UP000217289">
    <property type="component" value="Chromosome"/>
</dbReference>
<dbReference type="Gene3D" id="2.40.50.100">
    <property type="match status" value="1"/>
</dbReference>